<dbReference type="InParanoid" id="A0A218Z9L9"/>
<dbReference type="EMBL" id="MZNU01000105">
    <property type="protein sequence ID" value="OWP04452.1"/>
    <property type="molecule type" value="Genomic_DNA"/>
</dbReference>
<proteinExistence type="predicted"/>
<feature type="coiled-coil region" evidence="1">
    <location>
        <begin position="151"/>
        <end position="178"/>
    </location>
</feature>
<name>A0A218Z9L9_9HELO</name>
<evidence type="ECO:0000313" key="3">
    <source>
        <dbReference type="EMBL" id="OWP04452.1"/>
    </source>
</evidence>
<gene>
    <name evidence="3" type="ORF">B2J93_3400</name>
</gene>
<feature type="coiled-coil region" evidence="1">
    <location>
        <begin position="292"/>
        <end position="319"/>
    </location>
</feature>
<reference evidence="3 4" key="1">
    <citation type="submission" date="2017-04" db="EMBL/GenBank/DDBJ databases">
        <title>Draft genome sequence of Marssonina coronaria NL1: causal agent of apple blotch.</title>
        <authorList>
            <person name="Cheng Q."/>
        </authorList>
    </citation>
    <scope>NUCLEOTIDE SEQUENCE [LARGE SCALE GENOMIC DNA]</scope>
    <source>
        <strain evidence="3 4">NL1</strain>
    </source>
</reference>
<dbReference type="STRING" id="503106.A0A218Z9L9"/>
<evidence type="ECO:0000256" key="1">
    <source>
        <dbReference type="SAM" id="Coils"/>
    </source>
</evidence>
<keyword evidence="1" id="KW-0175">Coiled coil</keyword>
<dbReference type="Proteomes" id="UP000242519">
    <property type="component" value="Unassembled WGS sequence"/>
</dbReference>
<protein>
    <submittedName>
        <fullName evidence="3">Coiled-coil protein</fullName>
    </submittedName>
</protein>
<dbReference type="AlphaFoldDB" id="A0A218Z9L9"/>
<feature type="coiled-coil region" evidence="1">
    <location>
        <begin position="348"/>
        <end position="382"/>
    </location>
</feature>
<organism evidence="3 4">
    <name type="scientific">Diplocarpon coronariae</name>
    <dbReference type="NCBI Taxonomy" id="2795749"/>
    <lineage>
        <taxon>Eukaryota</taxon>
        <taxon>Fungi</taxon>
        <taxon>Dikarya</taxon>
        <taxon>Ascomycota</taxon>
        <taxon>Pezizomycotina</taxon>
        <taxon>Leotiomycetes</taxon>
        <taxon>Helotiales</taxon>
        <taxon>Drepanopezizaceae</taxon>
        <taxon>Diplocarpon</taxon>
    </lineage>
</organism>
<evidence type="ECO:0000256" key="2">
    <source>
        <dbReference type="SAM" id="MobiDB-lite"/>
    </source>
</evidence>
<feature type="coiled-coil region" evidence="1">
    <location>
        <begin position="426"/>
        <end position="529"/>
    </location>
</feature>
<dbReference type="OrthoDB" id="3550716at2759"/>
<feature type="region of interest" description="Disordered" evidence="2">
    <location>
        <begin position="105"/>
        <end position="131"/>
    </location>
</feature>
<evidence type="ECO:0000313" key="4">
    <source>
        <dbReference type="Proteomes" id="UP000242519"/>
    </source>
</evidence>
<comment type="caution">
    <text evidence="3">The sequence shown here is derived from an EMBL/GenBank/DDBJ whole genome shotgun (WGS) entry which is preliminary data.</text>
</comment>
<sequence>MTFRSYYSVSSKESDSDIGHCRGYGRNISPAQSTLAAAKIDLKGKGKAKENLEYDVYRDISLGDVYSGESSEQGAGPYQLGNVNTLVCPTFMNAVGKIHSFMPSASIESQERDTQAAKRGRAAPMNLGESDAESVVSIKSGLCSPEEDRDDEILEVAEEEEEEEFQDLEADIKLAKISAELEDEFDAMSVMLTRISTNDDAVRRSAGAALQQHSRNIAAMFGDDIPSLIEKSACLAKEIATLSRKYRYQSFEKETIRKQRNRAVEARCQLETIHKQALDAYKAGSAQYKVDRDDFQRRIQCLQEIHSNLRKEITRWKTQNDQHLAGAKELEAKKREQAGTIFRVRGVNSRLERELESVTASNRSLRQENARLLKLHEEALELSKTRHCDAELTRFQQAKDGLEREESLLAAEREREAEPKALLSKLTASEENKAVLERQVTALRTAADAHNRHVQALVLNVSRKDETIERLKYKLTRQEVLLAELEAIRGSLATRGCVGRSISRLIEQRQALLEQIRSLTEKVDQGKEHERSVKILQTKLLQSMDFNARLVKLREAHTIRIIELERDAEVAEDFHRRTHDAARAYRHWEQAVGQMEQHKTAARCLQDLGDAHQQPALLAPAALQPSQETGSSHETRIRGLRLLLDQTGEAPPPARHPLV</sequence>
<accession>A0A218Z9L9</accession>
<keyword evidence="4" id="KW-1185">Reference proteome</keyword>